<reference evidence="1" key="2">
    <citation type="journal article" date="2015" name="Data Brief">
        <title>Shoot transcriptome of the giant reed, Arundo donax.</title>
        <authorList>
            <person name="Barrero R.A."/>
            <person name="Guerrero F.D."/>
            <person name="Moolhuijzen P."/>
            <person name="Goolsby J.A."/>
            <person name="Tidwell J."/>
            <person name="Bellgard S.E."/>
            <person name="Bellgard M.I."/>
        </authorList>
    </citation>
    <scope>NUCLEOTIDE SEQUENCE</scope>
    <source>
        <tissue evidence="1">Shoot tissue taken approximately 20 cm above the soil surface</tissue>
    </source>
</reference>
<evidence type="ECO:0000313" key="1">
    <source>
        <dbReference type="EMBL" id="JAD87453.1"/>
    </source>
</evidence>
<proteinExistence type="predicted"/>
<protein>
    <submittedName>
        <fullName evidence="1">Uncharacterized protein</fullName>
    </submittedName>
</protein>
<dbReference type="AlphaFoldDB" id="A0A0A9DLA1"/>
<name>A0A0A9DLA1_ARUDO</name>
<reference evidence="1" key="1">
    <citation type="submission" date="2014-09" db="EMBL/GenBank/DDBJ databases">
        <authorList>
            <person name="Magalhaes I.L.F."/>
            <person name="Oliveira U."/>
            <person name="Santos F.R."/>
            <person name="Vidigal T.H.D.A."/>
            <person name="Brescovit A.D."/>
            <person name="Santos A.J."/>
        </authorList>
    </citation>
    <scope>NUCLEOTIDE SEQUENCE</scope>
    <source>
        <tissue evidence="1">Shoot tissue taken approximately 20 cm above the soil surface</tissue>
    </source>
</reference>
<organism evidence="1">
    <name type="scientific">Arundo donax</name>
    <name type="common">Giant reed</name>
    <name type="synonym">Donax arundinaceus</name>
    <dbReference type="NCBI Taxonomy" id="35708"/>
    <lineage>
        <taxon>Eukaryota</taxon>
        <taxon>Viridiplantae</taxon>
        <taxon>Streptophyta</taxon>
        <taxon>Embryophyta</taxon>
        <taxon>Tracheophyta</taxon>
        <taxon>Spermatophyta</taxon>
        <taxon>Magnoliopsida</taxon>
        <taxon>Liliopsida</taxon>
        <taxon>Poales</taxon>
        <taxon>Poaceae</taxon>
        <taxon>PACMAD clade</taxon>
        <taxon>Arundinoideae</taxon>
        <taxon>Arundineae</taxon>
        <taxon>Arundo</taxon>
    </lineage>
</organism>
<accession>A0A0A9DLA1</accession>
<dbReference type="EMBL" id="GBRH01210442">
    <property type="protein sequence ID" value="JAD87453.1"/>
    <property type="molecule type" value="Transcribed_RNA"/>
</dbReference>
<sequence length="116" mass="13495">MSSLHVQARRAFKPHLNHLLHVPFTVDALHNVLSNPSGTNLYPLLHPQCRVPKPPQLRLWDSPPCNFRVAAPPWPATTKFLFILLPFPWKEDRTHLLDKIFPTRPPDCNIWITFLH</sequence>